<feature type="compositionally biased region" description="Polar residues" evidence="1">
    <location>
        <begin position="270"/>
        <end position="302"/>
    </location>
</feature>
<sequence>MQKDIVKVVDDLPMLDRSSRHRRTERDVGITKSTGRESSDEAESSDASKNKYGMSSSAYRRTKTKDPIPGTSSWTLPATMSSGQPYGSFPIPSSIKDSTPYGGPIPPSNFVPYPVPSSKAEDLSRGGFPAPSMSKPNQDSARSPEPLPVRLPGHSFRDIPPPQPPVESVDQKTSKRGERYGSKTSRNKEQEHANTFPNPSNAEEPSASSRRPFGEDKPQGPSSLLPAHPTRDKSAFGPSSTGATAAQTSSSSYPLKHRVAEPVSYEPQENLASASRNEPATSSSRHRNIQQSTTGASIPSAS</sequence>
<feature type="compositionally biased region" description="Basic and acidic residues" evidence="1">
    <location>
        <begin position="24"/>
        <end position="39"/>
    </location>
</feature>
<dbReference type="EMBL" id="ML769471">
    <property type="protein sequence ID" value="KAE9399316.1"/>
    <property type="molecule type" value="Genomic_DNA"/>
</dbReference>
<feature type="compositionally biased region" description="Pro residues" evidence="1">
    <location>
        <begin position="103"/>
        <end position="115"/>
    </location>
</feature>
<feature type="compositionally biased region" description="Polar residues" evidence="1">
    <location>
        <begin position="193"/>
        <end position="209"/>
    </location>
</feature>
<protein>
    <submittedName>
        <fullName evidence="2">Uncharacterized protein</fullName>
    </submittedName>
</protein>
<feature type="compositionally biased region" description="Basic and acidic residues" evidence="1">
    <location>
        <begin position="169"/>
        <end position="192"/>
    </location>
</feature>
<name>A0A6A4HML5_9AGAR</name>
<feature type="compositionally biased region" description="Polar residues" evidence="1">
    <location>
        <begin position="70"/>
        <end position="85"/>
    </location>
</feature>
<proteinExistence type="predicted"/>
<evidence type="ECO:0000256" key="1">
    <source>
        <dbReference type="SAM" id="MobiDB-lite"/>
    </source>
</evidence>
<evidence type="ECO:0000313" key="2">
    <source>
        <dbReference type="EMBL" id="KAE9399316.1"/>
    </source>
</evidence>
<gene>
    <name evidence="2" type="ORF">BT96DRAFT_694915</name>
</gene>
<keyword evidence="3" id="KW-1185">Reference proteome</keyword>
<evidence type="ECO:0000313" key="3">
    <source>
        <dbReference type="Proteomes" id="UP000799118"/>
    </source>
</evidence>
<reference evidence="2" key="1">
    <citation type="journal article" date="2019" name="Environ. Microbiol.">
        <title>Fungal ecological strategies reflected in gene transcription - a case study of two litter decomposers.</title>
        <authorList>
            <person name="Barbi F."/>
            <person name="Kohler A."/>
            <person name="Barry K."/>
            <person name="Baskaran P."/>
            <person name="Daum C."/>
            <person name="Fauchery L."/>
            <person name="Ihrmark K."/>
            <person name="Kuo A."/>
            <person name="LaButti K."/>
            <person name="Lipzen A."/>
            <person name="Morin E."/>
            <person name="Grigoriev I.V."/>
            <person name="Henrissat B."/>
            <person name="Lindahl B."/>
            <person name="Martin F."/>
        </authorList>
    </citation>
    <scope>NUCLEOTIDE SEQUENCE</scope>
    <source>
        <strain evidence="2">JB14</strain>
    </source>
</reference>
<organism evidence="2 3">
    <name type="scientific">Gymnopus androsaceus JB14</name>
    <dbReference type="NCBI Taxonomy" id="1447944"/>
    <lineage>
        <taxon>Eukaryota</taxon>
        <taxon>Fungi</taxon>
        <taxon>Dikarya</taxon>
        <taxon>Basidiomycota</taxon>
        <taxon>Agaricomycotina</taxon>
        <taxon>Agaricomycetes</taxon>
        <taxon>Agaricomycetidae</taxon>
        <taxon>Agaricales</taxon>
        <taxon>Marasmiineae</taxon>
        <taxon>Omphalotaceae</taxon>
        <taxon>Gymnopus</taxon>
    </lineage>
</organism>
<feature type="compositionally biased region" description="Basic and acidic residues" evidence="1">
    <location>
        <begin position="1"/>
        <end position="10"/>
    </location>
</feature>
<feature type="compositionally biased region" description="Low complexity" evidence="1">
    <location>
        <begin position="239"/>
        <end position="252"/>
    </location>
</feature>
<feature type="region of interest" description="Disordered" evidence="1">
    <location>
        <begin position="1"/>
        <end position="302"/>
    </location>
</feature>
<accession>A0A6A4HML5</accession>
<dbReference type="AlphaFoldDB" id="A0A6A4HML5"/>
<dbReference type="Proteomes" id="UP000799118">
    <property type="component" value="Unassembled WGS sequence"/>
</dbReference>